<feature type="transmembrane region" description="Helical" evidence="1">
    <location>
        <begin position="40"/>
        <end position="59"/>
    </location>
</feature>
<dbReference type="eggNOG" id="ENOG50339M2">
    <property type="taxonomic scope" value="Bacteria"/>
</dbReference>
<proteinExistence type="predicted"/>
<sequence length="150" mass="17064">MNKKKTITEERIFLLCLLTALIVFFTQLREIPQSGRTYPMVLLIVGIALCIYIIIFKAGKNDTNTVQKRQTVDCIILSGMVLLYIVMQNSAGYIISSLVFLYAALFFLGLKNNKLLFFLYPICITLFIYLLFNKVLHVLLPEGFLSAIAL</sequence>
<dbReference type="Proteomes" id="UP000016646">
    <property type="component" value="Unassembled WGS sequence"/>
</dbReference>
<evidence type="ECO:0000256" key="1">
    <source>
        <dbReference type="SAM" id="Phobius"/>
    </source>
</evidence>
<evidence type="ECO:0000313" key="6">
    <source>
        <dbReference type="Proteomes" id="UP000016646"/>
    </source>
</evidence>
<name>U1F7A7_TRESO</name>
<feature type="transmembrane region" description="Helical" evidence="1">
    <location>
        <begin position="115"/>
        <end position="132"/>
    </location>
</feature>
<protein>
    <submittedName>
        <fullName evidence="3">Tripartite tricarboxylate transporter TctB family protein</fullName>
    </submittedName>
</protein>
<feature type="transmembrane region" description="Helical" evidence="1">
    <location>
        <begin position="12"/>
        <end position="28"/>
    </location>
</feature>
<evidence type="ECO:0000313" key="5">
    <source>
        <dbReference type="Proteomes" id="UP000016412"/>
    </source>
</evidence>
<dbReference type="InterPro" id="IPR009936">
    <property type="entry name" value="DUF1468"/>
</dbReference>
<evidence type="ECO:0000313" key="3">
    <source>
        <dbReference type="EMBL" id="ERF59882.1"/>
    </source>
</evidence>
<feature type="domain" description="DUF1468" evidence="2">
    <location>
        <begin position="15"/>
        <end position="141"/>
    </location>
</feature>
<evidence type="ECO:0000313" key="4">
    <source>
        <dbReference type="EMBL" id="ERK03401.1"/>
    </source>
</evidence>
<evidence type="ECO:0000259" key="2">
    <source>
        <dbReference type="Pfam" id="PF07331"/>
    </source>
</evidence>
<dbReference type="PATRIC" id="fig|1125725.3.peg.2164"/>
<keyword evidence="1" id="KW-1133">Transmembrane helix</keyword>
<keyword evidence="1" id="KW-0472">Membrane</keyword>
<dbReference type="EMBL" id="AVQI01000033">
    <property type="protein sequence ID" value="ERK03401.1"/>
    <property type="molecule type" value="Genomic_DNA"/>
</dbReference>
<organism evidence="3 5">
    <name type="scientific">Treponema socranskii subsp. socranskii VPI DR56BR1116 = ATCC 35536</name>
    <dbReference type="NCBI Taxonomy" id="1125725"/>
    <lineage>
        <taxon>Bacteria</taxon>
        <taxon>Pseudomonadati</taxon>
        <taxon>Spirochaetota</taxon>
        <taxon>Spirochaetia</taxon>
        <taxon>Spirochaetales</taxon>
        <taxon>Treponemataceae</taxon>
        <taxon>Treponema</taxon>
    </lineage>
</organism>
<reference evidence="5 6" key="1">
    <citation type="submission" date="2013-08" db="EMBL/GenBank/DDBJ databases">
        <authorList>
            <person name="Durkin A.S."/>
            <person name="Haft D.R."/>
            <person name="McCorrison J."/>
            <person name="Torralba M."/>
            <person name="Gillis M."/>
            <person name="Haft D.H."/>
            <person name="Methe B."/>
            <person name="Sutton G."/>
            <person name="Nelson K.E."/>
        </authorList>
    </citation>
    <scope>NUCLEOTIDE SEQUENCE [LARGE SCALE GENOMIC DNA]</scope>
    <source>
        <strain evidence="4 6">ATCC 35536</strain>
        <strain evidence="3 5">VPI DR56BR1116</strain>
    </source>
</reference>
<keyword evidence="6" id="KW-1185">Reference proteome</keyword>
<dbReference type="EMBL" id="AUZJ01000055">
    <property type="protein sequence ID" value="ERF59882.1"/>
    <property type="molecule type" value="Genomic_DNA"/>
</dbReference>
<dbReference type="Pfam" id="PF07331">
    <property type="entry name" value="TctB"/>
    <property type="match status" value="1"/>
</dbReference>
<dbReference type="AlphaFoldDB" id="U1F7A7"/>
<gene>
    <name evidence="4" type="ORF">HMPREF0860_2081</name>
    <name evidence="3" type="ORF">HMPREF1325_0671</name>
</gene>
<comment type="caution">
    <text evidence="3">The sequence shown here is derived from an EMBL/GenBank/DDBJ whole genome shotgun (WGS) entry which is preliminary data.</text>
</comment>
<feature type="transmembrane region" description="Helical" evidence="1">
    <location>
        <begin position="93"/>
        <end position="110"/>
    </location>
</feature>
<dbReference type="STRING" id="1125725.HMPREF1325_0671"/>
<dbReference type="Proteomes" id="UP000016412">
    <property type="component" value="Unassembled WGS sequence"/>
</dbReference>
<feature type="transmembrane region" description="Helical" evidence="1">
    <location>
        <begin position="71"/>
        <end position="87"/>
    </location>
</feature>
<keyword evidence="1" id="KW-0812">Transmembrane</keyword>
<dbReference type="RefSeq" id="WP_021331159.1">
    <property type="nucleotide sequence ID" value="NZ_AUZJ01000055.1"/>
</dbReference>
<accession>U1F7A7</accession>